<reference evidence="1 2" key="1">
    <citation type="journal article" date="2019" name="Sci. Rep.">
        <title>Orb-weaving spider Araneus ventricosus genome elucidates the spidroin gene catalogue.</title>
        <authorList>
            <person name="Kono N."/>
            <person name="Nakamura H."/>
            <person name="Ohtoshi R."/>
            <person name="Moran D.A.P."/>
            <person name="Shinohara A."/>
            <person name="Yoshida Y."/>
            <person name="Fujiwara M."/>
            <person name="Mori M."/>
            <person name="Tomita M."/>
            <person name="Arakawa K."/>
        </authorList>
    </citation>
    <scope>NUCLEOTIDE SEQUENCE [LARGE SCALE GENOMIC DNA]</scope>
</reference>
<gene>
    <name evidence="1" type="ORF">AVEN_127955_1</name>
</gene>
<sequence>MVRRNYMNSLTRSGINGKPEKARSVQLVTKEFAVDRSVVTRGRRSGTGLENLPKRKHRCNLVRLVIVIRDKQCLKVIGIMFCTQKDIERFSEINIVQQICSCAASECQAP</sequence>
<organism evidence="1 2">
    <name type="scientific">Araneus ventricosus</name>
    <name type="common">Orbweaver spider</name>
    <name type="synonym">Epeira ventricosa</name>
    <dbReference type="NCBI Taxonomy" id="182803"/>
    <lineage>
        <taxon>Eukaryota</taxon>
        <taxon>Metazoa</taxon>
        <taxon>Ecdysozoa</taxon>
        <taxon>Arthropoda</taxon>
        <taxon>Chelicerata</taxon>
        <taxon>Arachnida</taxon>
        <taxon>Araneae</taxon>
        <taxon>Araneomorphae</taxon>
        <taxon>Entelegynae</taxon>
        <taxon>Araneoidea</taxon>
        <taxon>Araneidae</taxon>
        <taxon>Araneus</taxon>
    </lineage>
</organism>
<dbReference type="Proteomes" id="UP000499080">
    <property type="component" value="Unassembled WGS sequence"/>
</dbReference>
<comment type="caution">
    <text evidence="1">The sequence shown here is derived from an EMBL/GenBank/DDBJ whole genome shotgun (WGS) entry which is preliminary data.</text>
</comment>
<evidence type="ECO:0000313" key="2">
    <source>
        <dbReference type="Proteomes" id="UP000499080"/>
    </source>
</evidence>
<dbReference type="EMBL" id="BGPR01000002">
    <property type="protein sequence ID" value="GBL72720.1"/>
    <property type="molecule type" value="Genomic_DNA"/>
</dbReference>
<proteinExistence type="predicted"/>
<accession>A0A4Y1ZZ93</accession>
<evidence type="ECO:0000313" key="1">
    <source>
        <dbReference type="EMBL" id="GBL72720.1"/>
    </source>
</evidence>
<name>A0A4Y1ZZ93_ARAVE</name>
<protein>
    <submittedName>
        <fullName evidence="1">Uncharacterized protein</fullName>
    </submittedName>
</protein>
<dbReference type="AlphaFoldDB" id="A0A4Y1ZZ93"/>
<keyword evidence="2" id="KW-1185">Reference proteome</keyword>